<dbReference type="GO" id="GO:0010181">
    <property type="term" value="F:FMN binding"/>
    <property type="evidence" value="ECO:0007669"/>
    <property type="project" value="InterPro"/>
</dbReference>
<accession>A0A379KLF8</accession>
<feature type="domain" description="Flavin reductase like" evidence="4">
    <location>
        <begin position="18"/>
        <end position="168"/>
    </location>
</feature>
<dbReference type="AlphaFoldDB" id="A0A379KLF8"/>
<comment type="cofactor">
    <cofactor evidence="1">
        <name>FMN</name>
        <dbReference type="ChEBI" id="CHEBI:58210"/>
    </cofactor>
</comment>
<proteinExistence type="inferred from homology"/>
<evidence type="ECO:0000313" key="6">
    <source>
        <dbReference type="Proteomes" id="UP000254602"/>
    </source>
</evidence>
<dbReference type="Gene3D" id="2.30.110.10">
    <property type="entry name" value="Electron Transport, Fmn-binding Protein, Chain A"/>
    <property type="match status" value="1"/>
</dbReference>
<evidence type="ECO:0000259" key="4">
    <source>
        <dbReference type="SMART" id="SM00903"/>
    </source>
</evidence>
<dbReference type="GO" id="GO:0016646">
    <property type="term" value="F:oxidoreductase activity, acting on the CH-NH group of donors, NAD or NADP as acceptor"/>
    <property type="evidence" value="ECO:0007669"/>
    <property type="project" value="UniProtKB-ARBA"/>
</dbReference>
<dbReference type="PANTHER" id="PTHR43567:SF1">
    <property type="entry name" value="FLAVOREDOXIN"/>
    <property type="match status" value="1"/>
</dbReference>
<dbReference type="Pfam" id="PF01613">
    <property type="entry name" value="Flavin_Reduct"/>
    <property type="match status" value="1"/>
</dbReference>
<dbReference type="SMART" id="SM00903">
    <property type="entry name" value="Flavin_Reduct"/>
    <property type="match status" value="1"/>
</dbReference>
<evidence type="ECO:0000256" key="1">
    <source>
        <dbReference type="ARBA" id="ARBA00001917"/>
    </source>
</evidence>
<keyword evidence="2" id="KW-0285">Flavoprotein</keyword>
<dbReference type="InterPro" id="IPR012349">
    <property type="entry name" value="Split_barrel_FMN-bd"/>
</dbReference>
<evidence type="ECO:0000256" key="3">
    <source>
        <dbReference type="ARBA" id="ARBA00038054"/>
    </source>
</evidence>
<dbReference type="SUPFAM" id="SSF50475">
    <property type="entry name" value="FMN-binding split barrel"/>
    <property type="match status" value="1"/>
</dbReference>
<reference evidence="5 6" key="1">
    <citation type="submission" date="2018-06" db="EMBL/GenBank/DDBJ databases">
        <authorList>
            <consortium name="Pathogen Informatics"/>
            <person name="Doyle S."/>
        </authorList>
    </citation>
    <scope>NUCLEOTIDE SEQUENCE [LARGE SCALE GENOMIC DNA]</scope>
    <source>
        <strain evidence="5 6">NCTC7914</strain>
    </source>
</reference>
<dbReference type="RefSeq" id="WP_115274222.1">
    <property type="nucleotide sequence ID" value="NZ_UGUY01000001.1"/>
</dbReference>
<organism evidence="5 6">
    <name type="scientific">Pseudomonas putida</name>
    <name type="common">Arthrobacter siderocapsulatus</name>
    <dbReference type="NCBI Taxonomy" id="303"/>
    <lineage>
        <taxon>Bacteria</taxon>
        <taxon>Pseudomonadati</taxon>
        <taxon>Pseudomonadota</taxon>
        <taxon>Gammaproteobacteria</taxon>
        <taxon>Pseudomonadales</taxon>
        <taxon>Pseudomonadaceae</taxon>
        <taxon>Pseudomonas</taxon>
    </lineage>
</organism>
<dbReference type="InterPro" id="IPR002563">
    <property type="entry name" value="Flavin_Rdtase-like_dom"/>
</dbReference>
<evidence type="ECO:0000313" key="5">
    <source>
        <dbReference type="EMBL" id="SUD68834.1"/>
    </source>
</evidence>
<evidence type="ECO:0000256" key="2">
    <source>
        <dbReference type="ARBA" id="ARBA00022630"/>
    </source>
</evidence>
<dbReference type="Proteomes" id="UP000254602">
    <property type="component" value="Unassembled WGS sequence"/>
</dbReference>
<protein>
    <submittedName>
        <fullName evidence="5">Flavin reductase domain-containing protein</fullName>
    </submittedName>
</protein>
<gene>
    <name evidence="5" type="primary">flr</name>
    <name evidence="5" type="ORF">NCTC7914_02959</name>
</gene>
<dbReference type="PANTHER" id="PTHR43567">
    <property type="entry name" value="FLAVOREDOXIN-RELATED-RELATED"/>
    <property type="match status" value="1"/>
</dbReference>
<sequence length="185" mass="20988">MHRYDKFDFPLAETRQHLETGPIVLVSSCWQGETNIMTMGWHMMMQFSPALFGCYIWEGNHSYEMIRRSRECVINIPTAANVDAVVAIGNSFGRSVDKFEACGLTAARASRVQAPLIEECYANFECRLADDSQIDTYGLFIWEVVKGHVATDVREPATLHYIGQGRFRVAGRVIDMSELFKPQNL</sequence>
<comment type="similarity">
    <text evidence="3">Belongs to the flavoredoxin family.</text>
</comment>
<dbReference type="InterPro" id="IPR052174">
    <property type="entry name" value="Flavoredoxin"/>
</dbReference>
<dbReference type="EMBL" id="UGUY01000001">
    <property type="protein sequence ID" value="SUD68834.1"/>
    <property type="molecule type" value="Genomic_DNA"/>
</dbReference>
<name>A0A379KLF8_PSEPU</name>